<proteinExistence type="predicted"/>
<dbReference type="InterPro" id="IPR035965">
    <property type="entry name" value="PAS-like_dom_sf"/>
</dbReference>
<evidence type="ECO:0000256" key="1">
    <source>
        <dbReference type="ARBA" id="ARBA00000085"/>
    </source>
</evidence>
<dbReference type="Proteomes" id="UP000007881">
    <property type="component" value="Chromosome"/>
</dbReference>
<dbReference type="SMART" id="SM00091">
    <property type="entry name" value="PAS"/>
    <property type="match status" value="1"/>
</dbReference>
<dbReference type="RefSeq" id="WP_014435823.1">
    <property type="nucleotide sequence ID" value="NC_017080.1"/>
</dbReference>
<dbReference type="KEGG" id="phm:PSMK_04440"/>
<gene>
    <name evidence="9" type="ordered locus">PSMK_04440</name>
</gene>
<dbReference type="PROSITE" id="PS50112">
    <property type="entry name" value="PAS"/>
    <property type="match status" value="1"/>
</dbReference>
<dbReference type="GO" id="GO:0004673">
    <property type="term" value="F:protein histidine kinase activity"/>
    <property type="evidence" value="ECO:0007669"/>
    <property type="project" value="UniProtKB-EC"/>
</dbReference>
<keyword evidence="4" id="KW-0808">Transferase</keyword>
<evidence type="ECO:0000256" key="6">
    <source>
        <dbReference type="SAM" id="MobiDB-lite"/>
    </source>
</evidence>
<feature type="domain" description="PAC" evidence="8">
    <location>
        <begin position="120"/>
        <end position="172"/>
    </location>
</feature>
<keyword evidence="10" id="KW-1185">Reference proteome</keyword>
<evidence type="ECO:0000256" key="2">
    <source>
        <dbReference type="ARBA" id="ARBA00012438"/>
    </source>
</evidence>
<dbReference type="PANTHER" id="PTHR43304:SF1">
    <property type="entry name" value="PAC DOMAIN-CONTAINING PROTEIN"/>
    <property type="match status" value="1"/>
</dbReference>
<dbReference type="InterPro" id="IPR052162">
    <property type="entry name" value="Sensor_kinase/Photoreceptor"/>
</dbReference>
<feature type="domain" description="PAS" evidence="7">
    <location>
        <begin position="43"/>
        <end position="115"/>
    </location>
</feature>
<dbReference type="InterPro" id="IPR013655">
    <property type="entry name" value="PAS_fold_3"/>
</dbReference>
<dbReference type="STRING" id="1142394.PSMK_04440"/>
<dbReference type="SMART" id="SM00086">
    <property type="entry name" value="PAC"/>
    <property type="match status" value="1"/>
</dbReference>
<dbReference type="PANTHER" id="PTHR43304">
    <property type="entry name" value="PHYTOCHROME-LIKE PROTEIN CPH1"/>
    <property type="match status" value="1"/>
</dbReference>
<sequence>MPEASPPGTPASGPEGPSSARAHAATRVQLLKVRAERNELAFRCERLEAAMDAAGDGIWDVDLQNDRVHYSEGWARMLGLNRAELGSAVSTALDLMHPDDRDRVLNVFEEHIAATREDEYVIGFRMRHRTGTWVEIFSRGAVTRDHEGRAVRFIGTHVDVTRRKRELAELSAARAEAAEIRERLAEALGGALAQLARLPGSDPEAVEACRAAVGRTRARLAGGAEPAAGEADADAEALEAALGRLLAEAVGPRAAA</sequence>
<accession>I0IBG5</accession>
<dbReference type="HOGENOM" id="CLU_1085256_0_0_0"/>
<dbReference type="Pfam" id="PF08447">
    <property type="entry name" value="PAS_3"/>
    <property type="match status" value="1"/>
</dbReference>
<evidence type="ECO:0000313" key="10">
    <source>
        <dbReference type="Proteomes" id="UP000007881"/>
    </source>
</evidence>
<evidence type="ECO:0000256" key="5">
    <source>
        <dbReference type="ARBA" id="ARBA00022777"/>
    </source>
</evidence>
<dbReference type="CDD" id="cd00130">
    <property type="entry name" value="PAS"/>
    <property type="match status" value="1"/>
</dbReference>
<dbReference type="InterPro" id="IPR000014">
    <property type="entry name" value="PAS"/>
</dbReference>
<keyword evidence="5" id="KW-0418">Kinase</keyword>
<evidence type="ECO:0000256" key="4">
    <source>
        <dbReference type="ARBA" id="ARBA00022679"/>
    </source>
</evidence>
<dbReference type="PROSITE" id="PS50113">
    <property type="entry name" value="PAC"/>
    <property type="match status" value="1"/>
</dbReference>
<evidence type="ECO:0000313" key="9">
    <source>
        <dbReference type="EMBL" id="BAM02603.1"/>
    </source>
</evidence>
<dbReference type="OrthoDB" id="290376at2"/>
<dbReference type="InterPro" id="IPR000700">
    <property type="entry name" value="PAS-assoc_C"/>
</dbReference>
<dbReference type="Gene3D" id="3.30.450.20">
    <property type="entry name" value="PAS domain"/>
    <property type="match status" value="1"/>
</dbReference>
<evidence type="ECO:0000259" key="7">
    <source>
        <dbReference type="PROSITE" id="PS50112"/>
    </source>
</evidence>
<protein>
    <recommendedName>
        <fullName evidence="2">histidine kinase</fullName>
        <ecNumber evidence="2">2.7.13.3</ecNumber>
    </recommendedName>
</protein>
<dbReference type="AlphaFoldDB" id="I0IBG5"/>
<dbReference type="EMBL" id="AP012338">
    <property type="protein sequence ID" value="BAM02603.1"/>
    <property type="molecule type" value="Genomic_DNA"/>
</dbReference>
<dbReference type="NCBIfam" id="TIGR00229">
    <property type="entry name" value="sensory_box"/>
    <property type="match status" value="1"/>
</dbReference>
<evidence type="ECO:0000256" key="3">
    <source>
        <dbReference type="ARBA" id="ARBA00022553"/>
    </source>
</evidence>
<dbReference type="SUPFAM" id="SSF55785">
    <property type="entry name" value="PYP-like sensor domain (PAS domain)"/>
    <property type="match status" value="1"/>
</dbReference>
<organism evidence="9 10">
    <name type="scientific">Phycisphaera mikurensis (strain NBRC 102666 / KCTC 22515 / FYK2301M01)</name>
    <dbReference type="NCBI Taxonomy" id="1142394"/>
    <lineage>
        <taxon>Bacteria</taxon>
        <taxon>Pseudomonadati</taxon>
        <taxon>Planctomycetota</taxon>
        <taxon>Phycisphaerae</taxon>
        <taxon>Phycisphaerales</taxon>
        <taxon>Phycisphaeraceae</taxon>
        <taxon>Phycisphaera</taxon>
    </lineage>
</organism>
<keyword evidence="3" id="KW-0597">Phosphoprotein</keyword>
<feature type="region of interest" description="Disordered" evidence="6">
    <location>
        <begin position="1"/>
        <end position="22"/>
    </location>
</feature>
<comment type="catalytic activity">
    <reaction evidence="1">
        <text>ATP + protein L-histidine = ADP + protein N-phospho-L-histidine.</text>
        <dbReference type="EC" id="2.7.13.3"/>
    </reaction>
</comment>
<evidence type="ECO:0000259" key="8">
    <source>
        <dbReference type="PROSITE" id="PS50113"/>
    </source>
</evidence>
<name>I0IBG5_PHYMF</name>
<dbReference type="InterPro" id="IPR001610">
    <property type="entry name" value="PAC"/>
</dbReference>
<dbReference type="EC" id="2.7.13.3" evidence="2"/>
<dbReference type="eggNOG" id="COG2202">
    <property type="taxonomic scope" value="Bacteria"/>
</dbReference>
<reference evidence="9 10" key="1">
    <citation type="submission" date="2012-02" db="EMBL/GenBank/DDBJ databases">
        <title>Complete genome sequence of Phycisphaera mikurensis NBRC 102666.</title>
        <authorList>
            <person name="Ankai A."/>
            <person name="Hosoyama A."/>
            <person name="Terui Y."/>
            <person name="Sekine M."/>
            <person name="Fukai R."/>
            <person name="Kato Y."/>
            <person name="Nakamura S."/>
            <person name="Yamada-Narita S."/>
            <person name="Kawakoshi A."/>
            <person name="Fukunaga Y."/>
            <person name="Yamazaki S."/>
            <person name="Fujita N."/>
        </authorList>
    </citation>
    <scope>NUCLEOTIDE SEQUENCE [LARGE SCALE GENOMIC DNA]</scope>
    <source>
        <strain evidence="10">NBRC 102666 / KCTC 22515 / FYK2301M01</strain>
    </source>
</reference>